<dbReference type="PANTHER" id="PTHR15696:SF0">
    <property type="entry name" value="TELOMERASE-BINDING PROTEIN EST1A"/>
    <property type="match status" value="1"/>
</dbReference>
<feature type="region of interest" description="Disordered" evidence="1">
    <location>
        <begin position="371"/>
        <end position="393"/>
    </location>
</feature>
<name>A0ABD2C7U2_VESMC</name>
<dbReference type="SUPFAM" id="SSF48452">
    <property type="entry name" value="TPR-like"/>
    <property type="match status" value="1"/>
</dbReference>
<reference evidence="2 3" key="1">
    <citation type="journal article" date="2024" name="Ann. Entomol. Soc. Am.">
        <title>Genomic analyses of the southern and eastern yellowjacket wasps (Hymenoptera: Vespidae) reveal evolutionary signatures of social life.</title>
        <authorList>
            <person name="Catto M.A."/>
            <person name="Caine P.B."/>
            <person name="Orr S.E."/>
            <person name="Hunt B.G."/>
            <person name="Goodisman M.A.D."/>
        </authorList>
    </citation>
    <scope>NUCLEOTIDE SEQUENCE [LARGE SCALE GENOMIC DNA]</scope>
    <source>
        <strain evidence="2">232</strain>
        <tissue evidence="2">Head and thorax</tissue>
    </source>
</reference>
<accession>A0ABD2C7U2</accession>
<evidence type="ECO:0000313" key="2">
    <source>
        <dbReference type="EMBL" id="KAL2741107.1"/>
    </source>
</evidence>
<sequence>MEQGYRSEVQERALIVSLQMFSLILERGVSLLKTQLDCGEEPRLVVGEDMQVLLPAIKIWCDWMLCHSTVWNPPPSCTDYRVGSEVRHLDMHVLTYYNLMRFLKISVGEMVRYIKNPEARFAKAGKNVRYLELAYPAVCGLWPGIVCFLTVASPVGNRRDTYFRHSRSIENDLCTSCACVCARASLRPPGDAWSRLATMANLLDKLNYTRTVLIQAKDAEGREDELELVKLPEDTTLAGFTPLMSNPQDPCYVEKTEDMDIAQVCLRISKVLFFGQVFLCGLETPVLKLQKNEMGMSEYVSVVEASSISSPSSPPEQSDSELLVESYSEDEDGPVSTMKRLPSSNDVFDDNGAPLALGEIRSLIERKEELERKQRKQDRHRQRVQVSGKKASPVARDRLAPLAIDKDDPSILRRDRSQLRSYLLSHYSCTHRNFQSKTLKA</sequence>
<feature type="compositionally biased region" description="Low complexity" evidence="1">
    <location>
        <begin position="306"/>
        <end position="321"/>
    </location>
</feature>
<gene>
    <name evidence="2" type="ORF">V1477_010168</name>
</gene>
<keyword evidence="3" id="KW-1185">Reference proteome</keyword>
<feature type="compositionally biased region" description="Basic residues" evidence="1">
    <location>
        <begin position="373"/>
        <end position="383"/>
    </location>
</feature>
<proteinExistence type="predicted"/>
<evidence type="ECO:0000313" key="3">
    <source>
        <dbReference type="Proteomes" id="UP001607303"/>
    </source>
</evidence>
<protein>
    <submittedName>
        <fullName evidence="2">Telomerase-binding protein EST1A-like isoform X5</fullName>
    </submittedName>
</protein>
<comment type="caution">
    <text evidence="2">The sequence shown here is derived from an EMBL/GenBank/DDBJ whole genome shotgun (WGS) entry which is preliminary data.</text>
</comment>
<dbReference type="PANTHER" id="PTHR15696">
    <property type="entry name" value="SMG-7 SUPPRESSOR WITH MORPHOLOGICAL EFFECT ON GENITALIA PROTEIN 7"/>
    <property type="match status" value="1"/>
</dbReference>
<evidence type="ECO:0000256" key="1">
    <source>
        <dbReference type="SAM" id="MobiDB-lite"/>
    </source>
</evidence>
<dbReference type="AlphaFoldDB" id="A0ABD2C7U2"/>
<dbReference type="EMBL" id="JAYRBN010000059">
    <property type="protein sequence ID" value="KAL2741107.1"/>
    <property type="molecule type" value="Genomic_DNA"/>
</dbReference>
<organism evidence="2 3">
    <name type="scientific">Vespula maculifrons</name>
    <name type="common">Eastern yellow jacket</name>
    <name type="synonym">Wasp</name>
    <dbReference type="NCBI Taxonomy" id="7453"/>
    <lineage>
        <taxon>Eukaryota</taxon>
        <taxon>Metazoa</taxon>
        <taxon>Ecdysozoa</taxon>
        <taxon>Arthropoda</taxon>
        <taxon>Hexapoda</taxon>
        <taxon>Insecta</taxon>
        <taxon>Pterygota</taxon>
        <taxon>Neoptera</taxon>
        <taxon>Endopterygota</taxon>
        <taxon>Hymenoptera</taxon>
        <taxon>Apocrita</taxon>
        <taxon>Aculeata</taxon>
        <taxon>Vespoidea</taxon>
        <taxon>Vespidae</taxon>
        <taxon>Vespinae</taxon>
        <taxon>Vespula</taxon>
    </lineage>
</organism>
<dbReference type="InterPro" id="IPR045153">
    <property type="entry name" value="Est1/Ebs1-like"/>
</dbReference>
<feature type="region of interest" description="Disordered" evidence="1">
    <location>
        <begin position="306"/>
        <end position="335"/>
    </location>
</feature>
<dbReference type="Proteomes" id="UP001607303">
    <property type="component" value="Unassembled WGS sequence"/>
</dbReference>
<dbReference type="InterPro" id="IPR011990">
    <property type="entry name" value="TPR-like_helical_dom_sf"/>
</dbReference>